<dbReference type="NCBIfam" id="TIGR00254">
    <property type="entry name" value="GGDEF"/>
    <property type="match status" value="1"/>
</dbReference>
<dbReference type="Proteomes" id="UP000648482">
    <property type="component" value="Unassembled WGS sequence"/>
</dbReference>
<keyword evidence="5" id="KW-1185">Reference proteome</keyword>
<gene>
    <name evidence="4" type="ORF">PALI_a0126</name>
</gene>
<dbReference type="PANTHER" id="PTHR45138">
    <property type="entry name" value="REGULATORY COMPONENTS OF SENSORY TRANSDUCTION SYSTEM"/>
    <property type="match status" value="1"/>
</dbReference>
<protein>
    <recommendedName>
        <fullName evidence="1">diguanylate cyclase</fullName>
        <ecNumber evidence="1">2.7.7.65</ecNumber>
    </recommendedName>
</protein>
<dbReference type="PANTHER" id="PTHR45138:SF9">
    <property type="entry name" value="DIGUANYLATE CYCLASE DGCM-RELATED"/>
    <property type="match status" value="1"/>
</dbReference>
<dbReference type="Gene3D" id="3.30.70.270">
    <property type="match status" value="1"/>
</dbReference>
<feature type="domain" description="GGDEF" evidence="3">
    <location>
        <begin position="288"/>
        <end position="422"/>
    </location>
</feature>
<evidence type="ECO:0000256" key="1">
    <source>
        <dbReference type="ARBA" id="ARBA00012528"/>
    </source>
</evidence>
<comment type="caution">
    <text evidence="4">The sequence shown here is derived from an EMBL/GenBank/DDBJ whole genome shotgun (WGS) entry which is preliminary data.</text>
</comment>
<dbReference type="InterPro" id="IPR000160">
    <property type="entry name" value="GGDEF_dom"/>
</dbReference>
<dbReference type="EC" id="2.7.7.65" evidence="1"/>
<dbReference type="SUPFAM" id="SSF55073">
    <property type="entry name" value="Nucleotide cyclase"/>
    <property type="match status" value="1"/>
</dbReference>
<dbReference type="InterPro" id="IPR029787">
    <property type="entry name" value="Nucleotide_cyclase"/>
</dbReference>
<dbReference type="InterPro" id="IPR050469">
    <property type="entry name" value="Diguanylate_Cyclase"/>
</dbReference>
<accession>A0ABR9DX73</accession>
<dbReference type="CDD" id="cd01949">
    <property type="entry name" value="GGDEF"/>
    <property type="match status" value="1"/>
</dbReference>
<dbReference type="Pfam" id="PF00990">
    <property type="entry name" value="GGDEF"/>
    <property type="match status" value="1"/>
</dbReference>
<proteinExistence type="predicted"/>
<name>A0ABR9DX73_9GAMM</name>
<dbReference type="Gene3D" id="3.30.450.20">
    <property type="entry name" value="PAS domain"/>
    <property type="match status" value="1"/>
</dbReference>
<dbReference type="InterPro" id="IPR000014">
    <property type="entry name" value="PAS"/>
</dbReference>
<evidence type="ECO:0000313" key="5">
    <source>
        <dbReference type="Proteomes" id="UP000648482"/>
    </source>
</evidence>
<evidence type="ECO:0000259" key="3">
    <source>
        <dbReference type="PROSITE" id="PS50887"/>
    </source>
</evidence>
<dbReference type="SMART" id="SM00267">
    <property type="entry name" value="GGDEF"/>
    <property type="match status" value="1"/>
</dbReference>
<organism evidence="4 5">
    <name type="scientific">Pseudoalteromonas aliena SW19</name>
    <dbReference type="NCBI Taxonomy" id="1314866"/>
    <lineage>
        <taxon>Bacteria</taxon>
        <taxon>Pseudomonadati</taxon>
        <taxon>Pseudomonadota</taxon>
        <taxon>Gammaproteobacteria</taxon>
        <taxon>Alteromonadales</taxon>
        <taxon>Pseudoalteromonadaceae</taxon>
        <taxon>Pseudoalteromonas</taxon>
    </lineage>
</organism>
<dbReference type="RefSeq" id="WP_193155256.1">
    <property type="nucleotide sequence ID" value="NZ_AQGU01000025.1"/>
</dbReference>
<dbReference type="InterPro" id="IPR035965">
    <property type="entry name" value="PAS-like_dom_sf"/>
</dbReference>
<dbReference type="PROSITE" id="PS50887">
    <property type="entry name" value="GGDEF"/>
    <property type="match status" value="1"/>
</dbReference>
<comment type="catalytic activity">
    <reaction evidence="2">
        <text>2 GTP = 3',3'-c-di-GMP + 2 diphosphate</text>
        <dbReference type="Rhea" id="RHEA:24898"/>
        <dbReference type="ChEBI" id="CHEBI:33019"/>
        <dbReference type="ChEBI" id="CHEBI:37565"/>
        <dbReference type="ChEBI" id="CHEBI:58805"/>
        <dbReference type="EC" id="2.7.7.65"/>
    </reaction>
</comment>
<dbReference type="InterPro" id="IPR043128">
    <property type="entry name" value="Rev_trsase/Diguanyl_cyclase"/>
</dbReference>
<evidence type="ECO:0000313" key="4">
    <source>
        <dbReference type="EMBL" id="MBE0358949.1"/>
    </source>
</evidence>
<reference evidence="4 5" key="1">
    <citation type="submission" date="2015-06" db="EMBL/GenBank/DDBJ databases">
        <title>Genome sequence of Pseudoalteromonas aliena.</title>
        <authorList>
            <person name="Xie B.-B."/>
            <person name="Rong J.-C."/>
            <person name="Qin Q.-L."/>
            <person name="Zhang Y.-Z."/>
        </authorList>
    </citation>
    <scope>NUCLEOTIDE SEQUENCE [LARGE SCALE GENOMIC DNA]</scope>
    <source>
        <strain evidence="4 5">SW19</strain>
    </source>
</reference>
<dbReference type="EMBL" id="AQGU01000025">
    <property type="protein sequence ID" value="MBE0358949.1"/>
    <property type="molecule type" value="Genomic_DNA"/>
</dbReference>
<dbReference type="NCBIfam" id="TIGR00229">
    <property type="entry name" value="sensory_box"/>
    <property type="match status" value="1"/>
</dbReference>
<dbReference type="SUPFAM" id="SSF55785">
    <property type="entry name" value="PYP-like sensor domain (PAS domain)"/>
    <property type="match status" value="1"/>
</dbReference>
<evidence type="ECO:0000256" key="2">
    <source>
        <dbReference type="ARBA" id="ARBA00034247"/>
    </source>
</evidence>
<dbReference type="CDD" id="cd00130">
    <property type="entry name" value="PAS"/>
    <property type="match status" value="1"/>
</dbReference>
<dbReference type="Pfam" id="PF13188">
    <property type="entry name" value="PAS_8"/>
    <property type="match status" value="1"/>
</dbReference>
<sequence length="424" mass="48805">MNYVEQINKIKSLVEYYTCQSNQPISELLNNPSSEFKQSAYRLFYELIKFKSPSFYQEPNPINEVFSLIKRSISCTEHSKKSVLECVERWWLEWYFTLEMDTKLTSNITDIPACFVSSSTQHPMRKHELSHYAKLFTVLPMPICNVCARTGDLLKVNQRFVDIFGYTLDEVPNLAVWWEKAFPDPEYRKSAKALWKNSLQFAKENNNDIPANDYRVRCSNGSELVMEVSGIDNGDEFIAVFYDATERLKAQDILRDMAFLDSLTKIANRRRFDEQFAYEFERLKSSADKLSMIFIDVDHFKQFNDRYGHVTGDICLRDVAQKIAATVSRSEDFVARYGGEEFVVLLPQTDTKGALFIAEQIQKAIEELAIPHQDSFTGLLSISMGVNTADTNDDKLVFLKATDSALYYAKRQGRNCIALSSENL</sequence>